<dbReference type="EMBL" id="MFDO01000003">
    <property type="protein sequence ID" value="OGE65861.1"/>
    <property type="molecule type" value="Genomic_DNA"/>
</dbReference>
<protein>
    <submittedName>
        <fullName evidence="1">Uncharacterized protein</fullName>
    </submittedName>
</protein>
<organism evidence="1 2">
    <name type="scientific">Candidatus Daviesbacteria bacterium RIFCSPLOWO2_01_FULL_40_24</name>
    <dbReference type="NCBI Taxonomy" id="1797787"/>
    <lineage>
        <taxon>Bacteria</taxon>
        <taxon>Candidatus Daviesiibacteriota</taxon>
    </lineage>
</organism>
<reference evidence="1 2" key="1">
    <citation type="journal article" date="2016" name="Nat. Commun.">
        <title>Thousands of microbial genomes shed light on interconnected biogeochemical processes in an aquifer system.</title>
        <authorList>
            <person name="Anantharaman K."/>
            <person name="Brown C.T."/>
            <person name="Hug L.A."/>
            <person name="Sharon I."/>
            <person name="Castelle C.J."/>
            <person name="Probst A.J."/>
            <person name="Thomas B.C."/>
            <person name="Singh A."/>
            <person name="Wilkins M.J."/>
            <person name="Karaoz U."/>
            <person name="Brodie E.L."/>
            <person name="Williams K.H."/>
            <person name="Hubbard S.S."/>
            <person name="Banfield J.F."/>
        </authorList>
    </citation>
    <scope>NUCLEOTIDE SEQUENCE [LARGE SCALE GENOMIC DNA]</scope>
</reference>
<evidence type="ECO:0000313" key="2">
    <source>
        <dbReference type="Proteomes" id="UP000178017"/>
    </source>
</evidence>
<comment type="caution">
    <text evidence="1">The sequence shown here is derived from an EMBL/GenBank/DDBJ whole genome shotgun (WGS) entry which is preliminary data.</text>
</comment>
<dbReference type="Proteomes" id="UP000178017">
    <property type="component" value="Unassembled WGS sequence"/>
</dbReference>
<proteinExistence type="predicted"/>
<gene>
    <name evidence="1" type="ORF">A3B49_02810</name>
</gene>
<accession>A0A1F5MKF7</accession>
<name>A0A1F5MKF7_9BACT</name>
<dbReference type="AlphaFoldDB" id="A0A1F5MKF7"/>
<sequence>MSEGTFSPEDKQAVLGLIVEEVDQFDEGAVSRLHTNQEWADLLGLSRNMVKRILRGGLTDETLAPTLKLRKTQIQKQVGSVTGTNSYLEGLGAFGMEAEDLFKIRSATGQRLYEEGKGIHGMSKDAKTAAGKKGAAKAAELGAGFHGVDPETGEKYAVIGGRKSRELGVGVHGRSSEQKSLDGIKGSEAMDSRKILYQENYYDSYYEAATASLMEKYIPGFVVRRGETYQITNGIHKKIDFFVAGVFLEFQPILLSKTEGSLGAFETEEEFNAYNAELASLLPGQVKEYKAKVIEQLKQRYYQKRRVALDENPEFQDKELFVATDANDLYDSLVERFGTNVPTKKAFAGEFDHLRRAISIENRTRTYNISTTSP</sequence>
<evidence type="ECO:0000313" key="1">
    <source>
        <dbReference type="EMBL" id="OGE65861.1"/>
    </source>
</evidence>